<gene>
    <name evidence="1" type="ORF">SCAZ3_10040</name>
</gene>
<reference evidence="1 2" key="1">
    <citation type="journal article" date="2012" name="PLoS ONE">
        <title>Gene Repertoire Evolution of Streptococcus pyogenes Inferred from Phylogenomic Analysis with Streptococcus canis and Streptococcus dysgalactiae.</title>
        <authorList>
            <person name="Lefebure T."/>
            <person name="Richards V.P."/>
            <person name="Lang P."/>
            <person name="Pavinski-Bitar P."/>
            <person name="Stanhope M.J."/>
        </authorList>
    </citation>
    <scope>NUCLEOTIDE SEQUENCE [LARGE SCALE GENOMIC DNA]</scope>
    <source>
        <strain evidence="1 2">FSL Z3-227</strain>
    </source>
</reference>
<evidence type="ECO:0000313" key="1">
    <source>
        <dbReference type="EMBL" id="EIQ82693.1"/>
    </source>
</evidence>
<organism evidence="1 2">
    <name type="scientific">Streptococcus canis FSL Z3-227</name>
    <dbReference type="NCBI Taxonomy" id="482234"/>
    <lineage>
        <taxon>Bacteria</taxon>
        <taxon>Bacillati</taxon>
        <taxon>Bacillota</taxon>
        <taxon>Bacilli</taxon>
        <taxon>Lactobacillales</taxon>
        <taxon>Streptococcaceae</taxon>
        <taxon>Streptococcus</taxon>
    </lineage>
</organism>
<evidence type="ECO:0000313" key="2">
    <source>
        <dbReference type="Proteomes" id="UP000004423"/>
    </source>
</evidence>
<dbReference type="Proteomes" id="UP000004423">
    <property type="component" value="Unassembled WGS sequence"/>
</dbReference>
<dbReference type="EMBL" id="AIDX01000001">
    <property type="protein sequence ID" value="EIQ82693.1"/>
    <property type="molecule type" value="Genomic_DNA"/>
</dbReference>
<evidence type="ECO:0008006" key="3">
    <source>
        <dbReference type="Google" id="ProtNLM"/>
    </source>
</evidence>
<comment type="caution">
    <text evidence="1">The sequence shown here is derived from an EMBL/GenBank/DDBJ whole genome shotgun (WGS) entry which is preliminary data.</text>
</comment>
<proteinExistence type="predicted"/>
<dbReference type="RefSeq" id="WP_003045325.1">
    <property type="nucleotide sequence ID" value="NZ_AIDX01000001.2"/>
</dbReference>
<protein>
    <recommendedName>
        <fullName evidence="3">Phage protein</fullName>
    </recommendedName>
</protein>
<sequence length="102" mass="11639">MKNEIKNPNEVTLADLRTLGRQGGATAHLDTGEEIELAPQFALVERQGYIAGKRQPVQMILDYATVYRHIRTIKRDSILIARRSKYNKRTALLLTGKGYKRK</sequence>
<dbReference type="AlphaFoldDB" id="A0AAV3FU90"/>
<accession>A0AAV3FU90</accession>
<name>A0AAV3FU90_STRCB</name>